<dbReference type="Proteomes" id="UP000061512">
    <property type="component" value="Unassembled WGS sequence"/>
</dbReference>
<gene>
    <name evidence="2" type="ORF">WT57_29080</name>
</gene>
<evidence type="ECO:0000313" key="3">
    <source>
        <dbReference type="Proteomes" id="UP000061512"/>
    </source>
</evidence>
<protein>
    <recommendedName>
        <fullName evidence="1">DUF4145 domain-containing protein</fullName>
    </recommendedName>
</protein>
<feature type="domain" description="DUF4145" evidence="1">
    <location>
        <begin position="141"/>
        <end position="223"/>
    </location>
</feature>
<accession>A0A132EUU6</accession>
<sequence length="266" mass="29472">MSKTVAPAASETAFNCPHCGALTSQTWHQLHSVRLSEPSRVPYFPSPDDQAEMLADEELDEESRERFAKYLKRLQSGAPFITADKRNVFADGEIGNVHLSECYNCRGVAIWVHDRLVYPEIAPSILPNDDLSEDVKADFIEARSILSVSPRGAAALLRLAVQKLCVQLGEPGKHIDTDIASLVKKGLSPKIQRALDIVRVVGNESVHPGEIDVRDDVETAAKLLTLVNLVAEQMITHPREVDSLYEMLPQSKRDAIDRRDMAKPAK</sequence>
<dbReference type="RefSeq" id="WP_060300200.1">
    <property type="nucleotide sequence ID" value="NZ_LPJX01000061.1"/>
</dbReference>
<comment type="caution">
    <text evidence="2">The sequence shown here is derived from an EMBL/GenBank/DDBJ whole genome shotgun (WGS) entry which is preliminary data.</text>
</comment>
<proteinExistence type="predicted"/>
<name>A0A132EUU6_9BURK</name>
<dbReference type="AlphaFoldDB" id="A0A132EUU6"/>
<dbReference type="EMBL" id="LPJX01000061">
    <property type="protein sequence ID" value="KWF60029.1"/>
    <property type="molecule type" value="Genomic_DNA"/>
</dbReference>
<reference evidence="2 3" key="1">
    <citation type="submission" date="2015-11" db="EMBL/GenBank/DDBJ databases">
        <title>Expanding the genomic diversity of Burkholderia species for the development of highly accurate diagnostics.</title>
        <authorList>
            <person name="Sahl J."/>
            <person name="Keim P."/>
            <person name="Wagner D."/>
        </authorList>
    </citation>
    <scope>NUCLEOTIDE SEQUENCE [LARGE SCALE GENOMIC DNA]</scope>
    <source>
        <strain evidence="2 3">MSMB574WGS</strain>
    </source>
</reference>
<evidence type="ECO:0000259" key="1">
    <source>
        <dbReference type="Pfam" id="PF13643"/>
    </source>
</evidence>
<organism evidence="2 3">
    <name type="scientific">Burkholderia pseudomultivorans</name>
    <dbReference type="NCBI Taxonomy" id="1207504"/>
    <lineage>
        <taxon>Bacteria</taxon>
        <taxon>Pseudomonadati</taxon>
        <taxon>Pseudomonadota</taxon>
        <taxon>Betaproteobacteria</taxon>
        <taxon>Burkholderiales</taxon>
        <taxon>Burkholderiaceae</taxon>
        <taxon>Burkholderia</taxon>
        <taxon>Burkholderia cepacia complex</taxon>
    </lineage>
</organism>
<evidence type="ECO:0000313" key="2">
    <source>
        <dbReference type="EMBL" id="KWF60029.1"/>
    </source>
</evidence>
<dbReference type="Pfam" id="PF13643">
    <property type="entry name" value="DUF4145"/>
    <property type="match status" value="1"/>
</dbReference>
<dbReference type="InterPro" id="IPR025285">
    <property type="entry name" value="DUF4145"/>
</dbReference>